<dbReference type="Proteomes" id="UP001225598">
    <property type="component" value="Chromosome"/>
</dbReference>
<dbReference type="InterPro" id="IPR007922">
    <property type="entry name" value="DciA-like"/>
</dbReference>
<organism evidence="2 3">
    <name type="scientific">Corynebacterium breve</name>
    <dbReference type="NCBI Taxonomy" id="3049799"/>
    <lineage>
        <taxon>Bacteria</taxon>
        <taxon>Bacillati</taxon>
        <taxon>Actinomycetota</taxon>
        <taxon>Actinomycetes</taxon>
        <taxon>Mycobacteriales</taxon>
        <taxon>Corynebacteriaceae</taxon>
        <taxon>Corynebacterium</taxon>
    </lineage>
</organism>
<dbReference type="PANTHER" id="PTHR36456:SF1">
    <property type="entry name" value="UPF0232 PROTEIN SCO3875"/>
    <property type="match status" value="1"/>
</dbReference>
<dbReference type="RefSeq" id="WP_284824975.1">
    <property type="nucleotide sequence ID" value="NZ_CP126969.1"/>
</dbReference>
<evidence type="ECO:0000256" key="1">
    <source>
        <dbReference type="SAM" id="MobiDB-lite"/>
    </source>
</evidence>
<evidence type="ECO:0000313" key="2">
    <source>
        <dbReference type="EMBL" id="WIM67693.1"/>
    </source>
</evidence>
<name>A0ABY8VDW3_9CORY</name>
<keyword evidence="3" id="KW-1185">Reference proteome</keyword>
<sequence>MTHEADDLVANAFQEVRKQARKRGRVPDLSHQGKNVVPRRAGRALSSSSDGPDARVPGLDLNVDEKQRYRGPGRMSGPDGRAPRKSFQVSSMNDLLKKEIRNRDWAKPLAHGWVMGSWEELVGEKIAQHTQVDMVKDGIVFISTDTTAWAAQLRNMKPIILQKLTDTIGEGIITDVKVNPPRTKSWRYGPLHVKGRGPRDTYG</sequence>
<evidence type="ECO:0000313" key="3">
    <source>
        <dbReference type="Proteomes" id="UP001225598"/>
    </source>
</evidence>
<dbReference type="PANTHER" id="PTHR36456">
    <property type="entry name" value="UPF0232 PROTEIN SCO3875"/>
    <property type="match status" value="1"/>
</dbReference>
<accession>A0ABY8VDW3</accession>
<protein>
    <submittedName>
        <fullName evidence="2">DciA family protein</fullName>
    </submittedName>
</protein>
<feature type="region of interest" description="Disordered" evidence="1">
    <location>
        <begin position="16"/>
        <end position="88"/>
    </location>
</feature>
<dbReference type="Pfam" id="PF05258">
    <property type="entry name" value="DciA"/>
    <property type="match status" value="1"/>
</dbReference>
<dbReference type="EMBL" id="CP126969">
    <property type="protein sequence ID" value="WIM67693.1"/>
    <property type="molecule type" value="Genomic_DNA"/>
</dbReference>
<proteinExistence type="predicted"/>
<reference evidence="2 3" key="1">
    <citation type="submission" date="2023-05" db="EMBL/GenBank/DDBJ databases">
        <title>Corynebacterium suedekumii sp. nov. and Corynebacterium breve sp. nov. isolated from raw cow's milk.</title>
        <authorList>
            <person name="Baer M.K."/>
            <person name="Mehl L."/>
            <person name="Hellmuth R."/>
            <person name="Marke G."/>
            <person name="Lipski A."/>
        </authorList>
    </citation>
    <scope>NUCLEOTIDE SEQUENCE [LARGE SCALE GENOMIC DNA]</scope>
    <source>
        <strain evidence="2 3">R4</strain>
    </source>
</reference>
<gene>
    <name evidence="2" type="ORF">QP027_11535</name>
</gene>